<reference evidence="3" key="2">
    <citation type="submission" date="2020-09" db="EMBL/GenBank/DDBJ databases">
        <authorList>
            <person name="Sun Q."/>
            <person name="Ohkuma M."/>
        </authorList>
    </citation>
    <scope>NUCLEOTIDE SEQUENCE</scope>
    <source>
        <strain evidence="3">JCM 4790</strain>
    </source>
</reference>
<gene>
    <name evidence="3" type="ORF">GCM10010358_72040</name>
</gene>
<dbReference type="Proteomes" id="UP000619244">
    <property type="component" value="Unassembled WGS sequence"/>
</dbReference>
<proteinExistence type="predicted"/>
<dbReference type="EMBL" id="BMVU01000067">
    <property type="protein sequence ID" value="GGY08641.1"/>
    <property type="molecule type" value="Genomic_DNA"/>
</dbReference>
<dbReference type="InterPro" id="IPR003594">
    <property type="entry name" value="HATPase_dom"/>
</dbReference>
<protein>
    <recommendedName>
        <fullName evidence="2">Histidine kinase/HSP90-like ATPase domain-containing protein</fullName>
    </recommendedName>
</protein>
<keyword evidence="1" id="KW-0418">Kinase</keyword>
<accession>A0A918U8S8</accession>
<keyword evidence="1" id="KW-0808">Transferase</keyword>
<feature type="domain" description="Histidine kinase/HSP90-like ATPase" evidence="2">
    <location>
        <begin position="25"/>
        <end position="137"/>
    </location>
</feature>
<sequence>MTAVPGIRASYEKEKLTFPITFPLLPMVRFYVREWAAVSGLPRDRREAFVLAAYETACNAVLHGGGHGLLRLYEHHGALHCQVFDQGPGFFADADADAEAPESCGTTTDSKRGLWMVRQLTDHLKITTDTTGTVVSFAITLPP</sequence>
<dbReference type="SUPFAM" id="SSF55874">
    <property type="entry name" value="ATPase domain of HSP90 chaperone/DNA topoisomerase II/histidine kinase"/>
    <property type="match status" value="1"/>
</dbReference>
<dbReference type="AlphaFoldDB" id="A0A918U8S8"/>
<dbReference type="PANTHER" id="PTHR35526:SF3">
    <property type="entry name" value="ANTI-SIGMA-F FACTOR RSBW"/>
    <property type="match status" value="1"/>
</dbReference>
<dbReference type="CDD" id="cd16936">
    <property type="entry name" value="HATPase_RsbW-like"/>
    <property type="match status" value="1"/>
</dbReference>
<evidence type="ECO:0000259" key="2">
    <source>
        <dbReference type="Pfam" id="PF13581"/>
    </source>
</evidence>
<keyword evidence="1" id="KW-0723">Serine/threonine-protein kinase</keyword>
<evidence type="ECO:0000313" key="3">
    <source>
        <dbReference type="EMBL" id="GGY08641.1"/>
    </source>
</evidence>
<comment type="caution">
    <text evidence="3">The sequence shown here is derived from an EMBL/GenBank/DDBJ whole genome shotgun (WGS) entry which is preliminary data.</text>
</comment>
<keyword evidence="4" id="KW-1185">Reference proteome</keyword>
<dbReference type="PANTHER" id="PTHR35526">
    <property type="entry name" value="ANTI-SIGMA-F FACTOR RSBW-RELATED"/>
    <property type="match status" value="1"/>
</dbReference>
<organism evidence="3 4">
    <name type="scientific">Streptomyces minutiscleroticus</name>
    <dbReference type="NCBI Taxonomy" id="68238"/>
    <lineage>
        <taxon>Bacteria</taxon>
        <taxon>Bacillati</taxon>
        <taxon>Actinomycetota</taxon>
        <taxon>Actinomycetes</taxon>
        <taxon>Kitasatosporales</taxon>
        <taxon>Streptomycetaceae</taxon>
        <taxon>Streptomyces</taxon>
    </lineage>
</organism>
<dbReference type="InterPro" id="IPR036890">
    <property type="entry name" value="HATPase_C_sf"/>
</dbReference>
<name>A0A918U8S8_9ACTN</name>
<dbReference type="Pfam" id="PF13581">
    <property type="entry name" value="HATPase_c_2"/>
    <property type="match status" value="1"/>
</dbReference>
<dbReference type="Gene3D" id="3.30.565.10">
    <property type="entry name" value="Histidine kinase-like ATPase, C-terminal domain"/>
    <property type="match status" value="1"/>
</dbReference>
<reference evidence="3" key="1">
    <citation type="journal article" date="2014" name="Int. J. Syst. Evol. Microbiol.">
        <title>Complete genome sequence of Corynebacterium casei LMG S-19264T (=DSM 44701T), isolated from a smear-ripened cheese.</title>
        <authorList>
            <consortium name="US DOE Joint Genome Institute (JGI-PGF)"/>
            <person name="Walter F."/>
            <person name="Albersmeier A."/>
            <person name="Kalinowski J."/>
            <person name="Ruckert C."/>
        </authorList>
    </citation>
    <scope>NUCLEOTIDE SEQUENCE</scope>
    <source>
        <strain evidence="3">JCM 4790</strain>
    </source>
</reference>
<dbReference type="InterPro" id="IPR050267">
    <property type="entry name" value="Anti-sigma-factor_SerPK"/>
</dbReference>
<evidence type="ECO:0000256" key="1">
    <source>
        <dbReference type="ARBA" id="ARBA00022527"/>
    </source>
</evidence>
<evidence type="ECO:0000313" key="4">
    <source>
        <dbReference type="Proteomes" id="UP000619244"/>
    </source>
</evidence>
<dbReference type="GO" id="GO:0004674">
    <property type="term" value="F:protein serine/threonine kinase activity"/>
    <property type="evidence" value="ECO:0007669"/>
    <property type="project" value="UniProtKB-KW"/>
</dbReference>